<dbReference type="Proteomes" id="UP000231846">
    <property type="component" value="Unassembled WGS sequence"/>
</dbReference>
<name>A0A2M9V291_BACFG</name>
<reference evidence="1 2" key="1">
    <citation type="journal article" date="2017" name="MBio">
        <title>Gut Symbiont Bacteroides fragilis Secretes a Eukaryotic-Like Ubiquitin Protein That Mediates Intraspecies Antagonism.</title>
        <authorList>
            <person name="Chatzidaki-Livanis M."/>
            <person name="Coyne M.J."/>
            <person name="Roelofs K.G."/>
            <person name="Gentyala R.R."/>
            <person name="Caldwell J.M."/>
            <person name="Comstock L.E."/>
        </authorList>
    </citation>
    <scope>NUCLEOTIDE SEQUENCE [LARGE SCALE GENOMIC DNA]</scope>
    <source>
        <strain evidence="1 2">12905</strain>
    </source>
</reference>
<comment type="caution">
    <text evidence="1">The sequence shown here is derived from an EMBL/GenBank/DDBJ whole genome shotgun (WGS) entry which is preliminary data.</text>
</comment>
<sequence length="271" mass="30827">MAQLSSVIGSILRDIVSAQHEANLYSLSLGDSYGKDGKAKDFQLPNVMVSDMELDLKYGVKSASESQQQFNIKYDKFRQFLKELCEQVARVAISSAVTTVMTSDIERNEGEKHFFERLKKESKLHQEFCTFLSRNIRNSFRNNLYDAVDSSNGSVNNDVVISRLTDVVRKKFLYDTDLDDLFAGEDGEKLRDIAEKNIIKAMEAIVKKLSVDANFKSLHSFPQLDVAITADELMNMPEEAIHSFKIKFSPRNYSVSQTDDDDSLLEDFVMR</sequence>
<proteinExistence type="predicted"/>
<evidence type="ECO:0000313" key="1">
    <source>
        <dbReference type="EMBL" id="PJY70929.1"/>
    </source>
</evidence>
<evidence type="ECO:0000313" key="2">
    <source>
        <dbReference type="Proteomes" id="UP000231846"/>
    </source>
</evidence>
<dbReference type="AlphaFoldDB" id="A0A2M9V291"/>
<dbReference type="RefSeq" id="WP_032533508.1">
    <property type="nucleotide sequence ID" value="NZ_CP196750.1"/>
</dbReference>
<gene>
    <name evidence="1" type="ORF">CQW34_03975</name>
</gene>
<accession>A0A2M9V291</accession>
<organism evidence="1 2">
    <name type="scientific">Bacteroides fragilis</name>
    <dbReference type="NCBI Taxonomy" id="817"/>
    <lineage>
        <taxon>Bacteria</taxon>
        <taxon>Pseudomonadati</taxon>
        <taxon>Bacteroidota</taxon>
        <taxon>Bacteroidia</taxon>
        <taxon>Bacteroidales</taxon>
        <taxon>Bacteroidaceae</taxon>
        <taxon>Bacteroides</taxon>
    </lineage>
</organism>
<protein>
    <submittedName>
        <fullName evidence="1">Uncharacterized protein</fullName>
    </submittedName>
</protein>
<dbReference type="EMBL" id="PDCW01000042">
    <property type="protein sequence ID" value="PJY70929.1"/>
    <property type="molecule type" value="Genomic_DNA"/>
</dbReference>